<evidence type="ECO:0000259" key="1">
    <source>
        <dbReference type="Pfam" id="PF03872"/>
    </source>
</evidence>
<feature type="domain" description="Anti sigma-E protein RseA N-terminal" evidence="1">
    <location>
        <begin position="2"/>
        <end position="77"/>
    </location>
</feature>
<dbReference type="EMBL" id="WTVM01000163">
    <property type="protein sequence ID" value="NMG04846.1"/>
    <property type="molecule type" value="Genomic_DNA"/>
</dbReference>
<dbReference type="PANTHER" id="PTHR38104:SF1">
    <property type="entry name" value="ANTI-SIGMA-E FACTOR RSEA"/>
    <property type="match status" value="1"/>
</dbReference>
<dbReference type="Proteomes" id="UP000599523">
    <property type="component" value="Unassembled WGS sequence"/>
</dbReference>
<organism evidence="2 3">
    <name type="scientific">Azoarcus taiwanensis</name>
    <dbReference type="NCBI Taxonomy" id="666964"/>
    <lineage>
        <taxon>Bacteria</taxon>
        <taxon>Pseudomonadati</taxon>
        <taxon>Pseudomonadota</taxon>
        <taxon>Betaproteobacteria</taxon>
        <taxon>Rhodocyclales</taxon>
        <taxon>Zoogloeaceae</taxon>
        <taxon>Azoarcus</taxon>
    </lineage>
</organism>
<sequence>MKDELSALLDNDLDEDASSRTLDAMRRDPEQRARWSTYCLIGDVLRGEREGSVDFTSRVMAEIRAEPTVLAPKASPVDAQDASAGGPLQSVFAVAASVMGVAAVGWVAMSMLGGEDALPVTASLEPAVQFVEQVALPSPVMAVSQQSDPHRKYVFVHQAMNGGGPIPGAVQYVRTVSADLGDVRR</sequence>
<dbReference type="RefSeq" id="WP_168989481.1">
    <property type="nucleotide sequence ID" value="NZ_CAWPHM010000070.1"/>
</dbReference>
<dbReference type="AlphaFoldDB" id="A0A972FM84"/>
<proteinExistence type="predicted"/>
<dbReference type="PANTHER" id="PTHR38104">
    <property type="match status" value="1"/>
</dbReference>
<reference evidence="2" key="1">
    <citation type="submission" date="2019-12" db="EMBL/GenBank/DDBJ databases">
        <title>Comparative genomics gives insights into the taxonomy of the Azoarcus-Aromatoleum group and reveals separate origins of nif in the plant-associated Azoarcus and non-plant-associated Aromatoleum sub-groups.</title>
        <authorList>
            <person name="Lafos M."/>
            <person name="Maluk M."/>
            <person name="Batista M."/>
            <person name="Junghare M."/>
            <person name="Carmona M."/>
            <person name="Faoro H."/>
            <person name="Cruz L.M."/>
            <person name="Battistoni F."/>
            <person name="De Souza E."/>
            <person name="Pedrosa F."/>
            <person name="Chen W.-M."/>
            <person name="Poole P.S."/>
            <person name="Dixon R.A."/>
            <person name="James E.K."/>
        </authorList>
    </citation>
    <scope>NUCLEOTIDE SEQUENCE</scope>
    <source>
        <strain evidence="2">NSC3</strain>
    </source>
</reference>
<evidence type="ECO:0000313" key="3">
    <source>
        <dbReference type="Proteomes" id="UP000599523"/>
    </source>
</evidence>
<keyword evidence="3" id="KW-1185">Reference proteome</keyword>
<accession>A0A972FM84</accession>
<dbReference type="Pfam" id="PF03872">
    <property type="entry name" value="RseA_N"/>
    <property type="match status" value="1"/>
</dbReference>
<dbReference type="InterPro" id="IPR052383">
    <property type="entry name" value="Anti-sigma-E_RseA-like"/>
</dbReference>
<dbReference type="SUPFAM" id="SSF89069">
    <property type="entry name" value="N-terminal, cytoplasmic domain of anti-sigmaE factor RseA"/>
    <property type="match status" value="1"/>
</dbReference>
<gene>
    <name evidence="2" type="ORF">GPA21_17990</name>
</gene>
<dbReference type="Gene3D" id="1.10.10.880">
    <property type="entry name" value="Anti sigma-E protein RseA, N-terminal domain"/>
    <property type="match status" value="1"/>
</dbReference>
<dbReference type="InterPro" id="IPR005572">
    <property type="entry name" value="Anti-sigma_E_RseA_N"/>
</dbReference>
<dbReference type="CDD" id="cd16328">
    <property type="entry name" value="RseA_N"/>
    <property type="match status" value="1"/>
</dbReference>
<dbReference type="GO" id="GO:0016989">
    <property type="term" value="F:sigma factor antagonist activity"/>
    <property type="evidence" value="ECO:0007669"/>
    <property type="project" value="InterPro"/>
</dbReference>
<evidence type="ECO:0000313" key="2">
    <source>
        <dbReference type="EMBL" id="NMG04846.1"/>
    </source>
</evidence>
<protein>
    <submittedName>
        <fullName evidence="2">Anti-sigma 24 factor</fullName>
    </submittedName>
</protein>
<dbReference type="InterPro" id="IPR036147">
    <property type="entry name" value="Anti-sigma_E_RseA_N_sf"/>
</dbReference>
<comment type="caution">
    <text evidence="2">The sequence shown here is derived from an EMBL/GenBank/DDBJ whole genome shotgun (WGS) entry which is preliminary data.</text>
</comment>
<name>A0A972FM84_9RHOO</name>